<name>A0A934U1Q9_9FIRM</name>
<reference evidence="1" key="1">
    <citation type="submission" date="2021-01" db="EMBL/GenBank/DDBJ databases">
        <title>Genome public.</title>
        <authorList>
            <person name="Liu C."/>
            <person name="Sun Q."/>
        </authorList>
    </citation>
    <scope>NUCLEOTIDE SEQUENCE</scope>
    <source>
        <strain evidence="1">M6</strain>
    </source>
</reference>
<dbReference type="InterPro" id="IPR027417">
    <property type="entry name" value="P-loop_NTPase"/>
</dbReference>
<evidence type="ECO:0000313" key="2">
    <source>
        <dbReference type="Proteomes" id="UP000633365"/>
    </source>
</evidence>
<dbReference type="SUPFAM" id="SSF52540">
    <property type="entry name" value="P-loop containing nucleoside triphosphate hydrolases"/>
    <property type="match status" value="1"/>
</dbReference>
<proteinExistence type="predicted"/>
<sequence length="138" mass="14606">MVTLIIGKKGSGKTKKLIQLANEAVAKSSGNVVVIEKGAGLTYDVTHKARLIDTDVYGVKGYEMLLGFISGICAGNYDVTDIFVDSTFKIAPQGVEGIEEFITKLDALSKESEAHITLLVSAAEADLPSGLKAVCEEI</sequence>
<evidence type="ECO:0008006" key="3">
    <source>
        <dbReference type="Google" id="ProtNLM"/>
    </source>
</evidence>
<accession>A0A934U1Q9</accession>
<protein>
    <recommendedName>
        <fullName evidence="3">Twitching motility protein PilT</fullName>
    </recommendedName>
</protein>
<dbReference type="RefSeq" id="WP_186833560.1">
    <property type="nucleotide sequence ID" value="NZ_JAEQMG010000010.1"/>
</dbReference>
<gene>
    <name evidence="1" type="ORF">JKK62_00260</name>
</gene>
<evidence type="ECO:0000313" key="1">
    <source>
        <dbReference type="EMBL" id="MBK6087102.1"/>
    </source>
</evidence>
<comment type="caution">
    <text evidence="1">The sequence shown here is derived from an EMBL/GenBank/DDBJ whole genome shotgun (WGS) entry which is preliminary data.</text>
</comment>
<organism evidence="1 2">
    <name type="scientific">Ruminococcus difficilis</name>
    <dbReference type="NCBI Taxonomy" id="2763069"/>
    <lineage>
        <taxon>Bacteria</taxon>
        <taxon>Bacillati</taxon>
        <taxon>Bacillota</taxon>
        <taxon>Clostridia</taxon>
        <taxon>Eubacteriales</taxon>
        <taxon>Oscillospiraceae</taxon>
        <taxon>Ruminococcus</taxon>
    </lineage>
</organism>
<dbReference type="AlphaFoldDB" id="A0A934U1Q9"/>
<dbReference type="EMBL" id="JAEQMG010000010">
    <property type="protein sequence ID" value="MBK6087102.1"/>
    <property type="molecule type" value="Genomic_DNA"/>
</dbReference>
<dbReference type="Proteomes" id="UP000633365">
    <property type="component" value="Unassembled WGS sequence"/>
</dbReference>
<keyword evidence="2" id="KW-1185">Reference proteome</keyword>